<feature type="transmembrane region" description="Helical" evidence="5">
    <location>
        <begin position="172"/>
        <end position="195"/>
    </location>
</feature>
<dbReference type="InterPro" id="IPR059112">
    <property type="entry name" value="CysZ/EI24"/>
</dbReference>
<feature type="transmembrane region" description="Helical" evidence="5">
    <location>
        <begin position="57"/>
        <end position="82"/>
    </location>
</feature>
<proteinExistence type="predicted"/>
<dbReference type="EMBL" id="KV407460">
    <property type="protein sequence ID" value="KZF21753.1"/>
    <property type="molecule type" value="Genomic_DNA"/>
</dbReference>
<evidence type="ECO:0000256" key="4">
    <source>
        <dbReference type="ARBA" id="ARBA00023136"/>
    </source>
</evidence>
<comment type="subcellular location">
    <subcellularLocation>
        <location evidence="1">Membrane</location>
        <topology evidence="1">Multi-pass membrane protein</topology>
    </subcellularLocation>
</comment>
<dbReference type="InParanoid" id="A0A165G595"/>
<keyword evidence="2 5" id="KW-0812">Transmembrane</keyword>
<evidence type="ECO:0000256" key="1">
    <source>
        <dbReference type="ARBA" id="ARBA00004141"/>
    </source>
</evidence>
<gene>
    <name evidence="6" type="ORF">L228DRAFT_159150</name>
</gene>
<dbReference type="Pfam" id="PF07264">
    <property type="entry name" value="EI24"/>
    <property type="match status" value="1"/>
</dbReference>
<dbReference type="GeneID" id="28894515"/>
<dbReference type="PANTHER" id="PTHR34292">
    <property type="entry name" value="OUTER SPORE WALL PROTEIN LDS1"/>
    <property type="match status" value="1"/>
</dbReference>
<evidence type="ECO:0000256" key="5">
    <source>
        <dbReference type="SAM" id="Phobius"/>
    </source>
</evidence>
<evidence type="ECO:0000313" key="7">
    <source>
        <dbReference type="Proteomes" id="UP000076632"/>
    </source>
</evidence>
<dbReference type="RefSeq" id="XP_018187308.1">
    <property type="nucleotide sequence ID" value="XM_018329378.1"/>
</dbReference>
<evidence type="ECO:0000313" key="6">
    <source>
        <dbReference type="EMBL" id="KZF21753.1"/>
    </source>
</evidence>
<dbReference type="FunCoup" id="A0A165G595">
    <property type="interactions" value="48"/>
</dbReference>
<dbReference type="STRING" id="1328760.A0A165G595"/>
<dbReference type="InterPro" id="IPR052786">
    <property type="entry name" value="Spore_wall_assembly"/>
</dbReference>
<protein>
    <submittedName>
        <fullName evidence="6">Uncharacterized protein</fullName>
    </submittedName>
</protein>
<sequence>MATGFSVPNQEQPLLHTPVPRRSVTGAAWVYPLKGIYFFLSHRYLHPLLRARLLPCFLLSIAVLAILFTFTYLPQVAVLAIFHGRHLAWINGAFLVLGEGAAIVALLFEAFLVDETLVDVFDAVLVDHGLENLVAKRRPVDPYGESNPARRLGKPTQSSVYAPFSFRQIIEFVLLLPLNFLPVVGTPLFLILTGYRAGPLHHWRYFKFLEFSKSERKAFVRQRQRAYTAFGTIALILQLIPVLSMFFLMTTAAGSALWVVRLEKQRRLESADVEPPYVDNV</sequence>
<evidence type="ECO:0000256" key="3">
    <source>
        <dbReference type="ARBA" id="ARBA00022989"/>
    </source>
</evidence>
<evidence type="ECO:0000256" key="2">
    <source>
        <dbReference type="ARBA" id="ARBA00022692"/>
    </source>
</evidence>
<dbReference type="AlphaFoldDB" id="A0A165G595"/>
<name>A0A165G595_XYLHT</name>
<organism evidence="6 7">
    <name type="scientific">Xylona heveae (strain CBS 132557 / TC161)</name>
    <dbReference type="NCBI Taxonomy" id="1328760"/>
    <lineage>
        <taxon>Eukaryota</taxon>
        <taxon>Fungi</taxon>
        <taxon>Dikarya</taxon>
        <taxon>Ascomycota</taxon>
        <taxon>Pezizomycotina</taxon>
        <taxon>Xylonomycetes</taxon>
        <taxon>Xylonales</taxon>
        <taxon>Xylonaceae</taxon>
        <taxon>Xylona</taxon>
    </lineage>
</organism>
<feature type="transmembrane region" description="Helical" evidence="5">
    <location>
        <begin position="88"/>
        <end position="108"/>
    </location>
</feature>
<keyword evidence="3 5" id="KW-1133">Transmembrane helix</keyword>
<dbReference type="GO" id="GO:0005811">
    <property type="term" value="C:lipid droplet"/>
    <property type="evidence" value="ECO:0007669"/>
    <property type="project" value="TreeGrafter"/>
</dbReference>
<dbReference type="GO" id="GO:0005628">
    <property type="term" value="C:prospore membrane"/>
    <property type="evidence" value="ECO:0007669"/>
    <property type="project" value="TreeGrafter"/>
</dbReference>
<feature type="transmembrane region" description="Helical" evidence="5">
    <location>
        <begin position="233"/>
        <end position="260"/>
    </location>
</feature>
<dbReference type="OrthoDB" id="2107885at2759"/>
<dbReference type="GO" id="GO:0005619">
    <property type="term" value="C:ascospore wall"/>
    <property type="evidence" value="ECO:0007669"/>
    <property type="project" value="TreeGrafter"/>
</dbReference>
<accession>A0A165G595</accession>
<keyword evidence="7" id="KW-1185">Reference proteome</keyword>
<dbReference type="Proteomes" id="UP000076632">
    <property type="component" value="Unassembled WGS sequence"/>
</dbReference>
<dbReference type="OMA" id="REFWPLF"/>
<dbReference type="PANTHER" id="PTHR34292:SF1">
    <property type="entry name" value="OUTER SPORE WALL PROTEIN RRT8"/>
    <property type="match status" value="1"/>
</dbReference>
<reference evidence="6 7" key="1">
    <citation type="journal article" date="2016" name="Fungal Biol.">
        <title>The genome of Xylona heveae provides a window into fungal endophytism.</title>
        <authorList>
            <person name="Gazis R."/>
            <person name="Kuo A."/>
            <person name="Riley R."/>
            <person name="LaButti K."/>
            <person name="Lipzen A."/>
            <person name="Lin J."/>
            <person name="Amirebrahimi M."/>
            <person name="Hesse C.N."/>
            <person name="Spatafora J.W."/>
            <person name="Henrissat B."/>
            <person name="Hainaut M."/>
            <person name="Grigoriev I.V."/>
            <person name="Hibbett D.S."/>
        </authorList>
    </citation>
    <scope>NUCLEOTIDE SEQUENCE [LARGE SCALE GENOMIC DNA]</scope>
    <source>
        <strain evidence="6 7">TC161</strain>
    </source>
</reference>
<keyword evidence="4 5" id="KW-0472">Membrane</keyword>